<keyword evidence="3" id="KW-0813">Transport</keyword>
<evidence type="ECO:0000313" key="12">
    <source>
        <dbReference type="Proteomes" id="UP000053424"/>
    </source>
</evidence>
<dbReference type="InterPro" id="IPR027246">
    <property type="entry name" value="Porin_Euk/Tom40"/>
</dbReference>
<evidence type="ECO:0000256" key="8">
    <source>
        <dbReference type="ARBA" id="ARBA00023114"/>
    </source>
</evidence>
<keyword evidence="7" id="KW-0406">Ion transport</keyword>
<comment type="similarity">
    <text evidence="2">Belongs to the eukaryotic mitochondrial porin family.</text>
</comment>
<evidence type="ECO:0000313" key="11">
    <source>
        <dbReference type="EMBL" id="KIM43025.1"/>
    </source>
</evidence>
<keyword evidence="12" id="KW-1185">Reference proteome</keyword>
<dbReference type="OrthoDB" id="7827681at2759"/>
<dbReference type="FunFam" id="2.40.160.10:FF:000012">
    <property type="entry name" value="Voltage-dependent anion-selective channel"/>
    <property type="match status" value="1"/>
</dbReference>
<name>A0A0C3C251_HEBCY</name>
<gene>
    <name evidence="11" type="ORF">M413DRAFT_394046</name>
</gene>
<keyword evidence="10" id="KW-0472">Membrane</keyword>
<evidence type="ECO:0000256" key="1">
    <source>
        <dbReference type="ARBA" id="ARBA00004294"/>
    </source>
</evidence>
<evidence type="ECO:0000256" key="4">
    <source>
        <dbReference type="ARBA" id="ARBA00022452"/>
    </source>
</evidence>
<dbReference type="Gene3D" id="2.40.160.10">
    <property type="entry name" value="Porin"/>
    <property type="match status" value="1"/>
</dbReference>
<keyword evidence="6" id="KW-1000">Mitochondrion outer membrane</keyword>
<accession>A0A0C3C251</accession>
<dbReference type="PRINTS" id="PR00185">
    <property type="entry name" value="EUKARYTPORIN"/>
</dbReference>
<evidence type="ECO:0008006" key="13">
    <source>
        <dbReference type="Google" id="ProtNLM"/>
    </source>
</evidence>
<dbReference type="GO" id="GO:0008308">
    <property type="term" value="F:voltage-gated monoatomic anion channel activity"/>
    <property type="evidence" value="ECO:0007669"/>
    <property type="project" value="InterPro"/>
</dbReference>
<evidence type="ECO:0000256" key="5">
    <source>
        <dbReference type="ARBA" id="ARBA00022692"/>
    </source>
</evidence>
<keyword evidence="9" id="KW-0496">Mitochondrion</keyword>
<keyword evidence="4" id="KW-1134">Transmembrane beta strand</keyword>
<dbReference type="HOGENOM" id="CLU_044399_1_0_1"/>
<dbReference type="EMBL" id="KN831776">
    <property type="protein sequence ID" value="KIM43025.1"/>
    <property type="molecule type" value="Genomic_DNA"/>
</dbReference>
<dbReference type="GO" id="GO:0046930">
    <property type="term" value="C:pore complex"/>
    <property type="evidence" value="ECO:0007669"/>
    <property type="project" value="UniProtKB-KW"/>
</dbReference>
<dbReference type="PANTHER" id="PTHR11743">
    <property type="entry name" value="VOLTAGE-DEPENDENT ANION-SELECTIVE CHANNEL"/>
    <property type="match status" value="1"/>
</dbReference>
<evidence type="ECO:0000256" key="7">
    <source>
        <dbReference type="ARBA" id="ARBA00023065"/>
    </source>
</evidence>
<dbReference type="Pfam" id="PF01459">
    <property type="entry name" value="Porin_3"/>
    <property type="match status" value="1"/>
</dbReference>
<evidence type="ECO:0000256" key="10">
    <source>
        <dbReference type="ARBA" id="ARBA00023136"/>
    </source>
</evidence>
<dbReference type="PANTHER" id="PTHR11743:SF70">
    <property type="entry name" value="GH26960P-RELATED"/>
    <property type="match status" value="1"/>
</dbReference>
<organism evidence="11 12">
    <name type="scientific">Hebeloma cylindrosporum</name>
    <dbReference type="NCBI Taxonomy" id="76867"/>
    <lineage>
        <taxon>Eukaryota</taxon>
        <taxon>Fungi</taxon>
        <taxon>Dikarya</taxon>
        <taxon>Basidiomycota</taxon>
        <taxon>Agaricomycotina</taxon>
        <taxon>Agaricomycetes</taxon>
        <taxon>Agaricomycetidae</taxon>
        <taxon>Agaricales</taxon>
        <taxon>Agaricineae</taxon>
        <taxon>Hymenogastraceae</taxon>
        <taxon>Hebeloma</taxon>
    </lineage>
</organism>
<evidence type="ECO:0000256" key="2">
    <source>
        <dbReference type="ARBA" id="ARBA00007780"/>
    </source>
</evidence>
<reference evidence="12" key="2">
    <citation type="submission" date="2015-01" db="EMBL/GenBank/DDBJ databases">
        <title>Evolutionary Origins and Diversification of the Mycorrhizal Mutualists.</title>
        <authorList>
            <consortium name="DOE Joint Genome Institute"/>
            <consortium name="Mycorrhizal Genomics Consortium"/>
            <person name="Kohler A."/>
            <person name="Kuo A."/>
            <person name="Nagy L.G."/>
            <person name="Floudas D."/>
            <person name="Copeland A."/>
            <person name="Barry K.W."/>
            <person name="Cichocki N."/>
            <person name="Veneault-Fourrey C."/>
            <person name="LaButti K."/>
            <person name="Lindquist E.A."/>
            <person name="Lipzen A."/>
            <person name="Lundell T."/>
            <person name="Morin E."/>
            <person name="Murat C."/>
            <person name="Riley R."/>
            <person name="Ohm R."/>
            <person name="Sun H."/>
            <person name="Tunlid A."/>
            <person name="Henrissat B."/>
            <person name="Grigoriev I.V."/>
            <person name="Hibbett D.S."/>
            <person name="Martin F."/>
        </authorList>
    </citation>
    <scope>NUCLEOTIDE SEQUENCE [LARGE SCALE GENOMIC DNA]</scope>
    <source>
        <strain evidence="12">h7</strain>
    </source>
</reference>
<evidence type="ECO:0000256" key="9">
    <source>
        <dbReference type="ARBA" id="ARBA00023128"/>
    </source>
</evidence>
<sequence>MSLPQPVPPSWKDLGKSSNDLLGKEYYINGASLEVKTQTPSNVAFKVQGTRDSKSDAIHGDIEGKWTDKVHGLTLTQTWTTSNVLRNQVELDNLMAKGLKLDLATSLTPDKGSKSAILNAAYKQSGLHTRAALDVFKGPTFTADTVLGRDGFLVGAEAAYNVTGGNITRYAAAVGYNAPEYAVTLHGLNNFKTFSASYYHRVSRDVEAGAKAIYDSKSTHGGVALEVGTKTYLDSSAFVKAKINNAGVVNLGYTQSLRPGVKASFGLAIDTQKLNETSPIGPAHKVGVHFVFDS</sequence>
<dbReference type="GO" id="GO:0005741">
    <property type="term" value="C:mitochondrial outer membrane"/>
    <property type="evidence" value="ECO:0007669"/>
    <property type="project" value="UniProtKB-SubCell"/>
</dbReference>
<reference evidence="11 12" key="1">
    <citation type="submission" date="2014-04" db="EMBL/GenBank/DDBJ databases">
        <authorList>
            <consortium name="DOE Joint Genome Institute"/>
            <person name="Kuo A."/>
            <person name="Gay G."/>
            <person name="Dore J."/>
            <person name="Kohler A."/>
            <person name="Nagy L.G."/>
            <person name="Floudas D."/>
            <person name="Copeland A."/>
            <person name="Barry K.W."/>
            <person name="Cichocki N."/>
            <person name="Veneault-Fourrey C."/>
            <person name="LaButti K."/>
            <person name="Lindquist E.A."/>
            <person name="Lipzen A."/>
            <person name="Lundell T."/>
            <person name="Morin E."/>
            <person name="Murat C."/>
            <person name="Sun H."/>
            <person name="Tunlid A."/>
            <person name="Henrissat B."/>
            <person name="Grigoriev I.V."/>
            <person name="Hibbett D.S."/>
            <person name="Martin F."/>
            <person name="Nordberg H.P."/>
            <person name="Cantor M.N."/>
            <person name="Hua S.X."/>
        </authorList>
    </citation>
    <scope>NUCLEOTIDE SEQUENCE [LARGE SCALE GENOMIC DNA]</scope>
    <source>
        <strain evidence="12">h7</strain>
    </source>
</reference>
<keyword evidence="5" id="KW-0812">Transmembrane</keyword>
<evidence type="ECO:0000256" key="3">
    <source>
        <dbReference type="ARBA" id="ARBA00022448"/>
    </source>
</evidence>
<evidence type="ECO:0000256" key="6">
    <source>
        <dbReference type="ARBA" id="ARBA00022787"/>
    </source>
</evidence>
<keyword evidence="8" id="KW-0626">Porin</keyword>
<dbReference type="AlphaFoldDB" id="A0A0C3C251"/>
<dbReference type="CDD" id="cd07306">
    <property type="entry name" value="Porin3_VDAC"/>
    <property type="match status" value="1"/>
</dbReference>
<dbReference type="Proteomes" id="UP000053424">
    <property type="component" value="Unassembled WGS sequence"/>
</dbReference>
<dbReference type="InterPro" id="IPR001925">
    <property type="entry name" value="Porin_Euk"/>
</dbReference>
<comment type="subcellular location">
    <subcellularLocation>
        <location evidence="1">Mitochondrion outer membrane</location>
    </subcellularLocation>
</comment>
<dbReference type="InterPro" id="IPR023614">
    <property type="entry name" value="Porin_dom_sf"/>
</dbReference>
<protein>
    <recommendedName>
        <fullName evidence="13">Voltage-dependent ion-selective channel</fullName>
    </recommendedName>
</protein>
<dbReference type="STRING" id="686832.A0A0C3C251"/>
<proteinExistence type="inferred from homology"/>
<dbReference type="GO" id="GO:0015288">
    <property type="term" value="F:porin activity"/>
    <property type="evidence" value="ECO:0007669"/>
    <property type="project" value="UniProtKB-KW"/>
</dbReference>